<sequence>MVKKAAKKQDKPNKKGLSGDLSSQTKRARELAQKKKLIDGILLELSQVKEVPKVTMLGEFKDIAMPLTVQWFRHRRYLVRVLYGLCIPELKEWKLIHSLSLMDDLGTREKRGIQAQVTAAEAKGAITAVEALAAAAPKKKAKAKGKP</sequence>
<name>X1KS21_9ZZZZ</name>
<feature type="region of interest" description="Disordered" evidence="1">
    <location>
        <begin position="1"/>
        <end position="27"/>
    </location>
</feature>
<dbReference type="EMBL" id="BARV01000298">
    <property type="protein sequence ID" value="GAH96430.1"/>
    <property type="molecule type" value="Genomic_DNA"/>
</dbReference>
<dbReference type="AlphaFoldDB" id="X1KS21"/>
<proteinExistence type="predicted"/>
<comment type="caution">
    <text evidence="2">The sequence shown here is derived from an EMBL/GenBank/DDBJ whole genome shotgun (WGS) entry which is preliminary data.</text>
</comment>
<accession>X1KS21</accession>
<gene>
    <name evidence="2" type="ORF">S06H3_01237</name>
</gene>
<evidence type="ECO:0000313" key="2">
    <source>
        <dbReference type="EMBL" id="GAH96430.1"/>
    </source>
</evidence>
<evidence type="ECO:0000256" key="1">
    <source>
        <dbReference type="SAM" id="MobiDB-lite"/>
    </source>
</evidence>
<protein>
    <submittedName>
        <fullName evidence="2">Uncharacterized protein</fullName>
    </submittedName>
</protein>
<organism evidence="2">
    <name type="scientific">marine sediment metagenome</name>
    <dbReference type="NCBI Taxonomy" id="412755"/>
    <lineage>
        <taxon>unclassified sequences</taxon>
        <taxon>metagenomes</taxon>
        <taxon>ecological metagenomes</taxon>
    </lineage>
</organism>
<reference evidence="2" key="1">
    <citation type="journal article" date="2014" name="Front. Microbiol.">
        <title>High frequency of phylogenetically diverse reductive dehalogenase-homologous genes in deep subseafloor sedimentary metagenomes.</title>
        <authorList>
            <person name="Kawai M."/>
            <person name="Futagami T."/>
            <person name="Toyoda A."/>
            <person name="Takaki Y."/>
            <person name="Nishi S."/>
            <person name="Hori S."/>
            <person name="Arai W."/>
            <person name="Tsubouchi T."/>
            <person name="Morono Y."/>
            <person name="Uchiyama I."/>
            <person name="Ito T."/>
            <person name="Fujiyama A."/>
            <person name="Inagaki F."/>
            <person name="Takami H."/>
        </authorList>
    </citation>
    <scope>NUCLEOTIDE SEQUENCE</scope>
    <source>
        <strain evidence="2">Expedition CK06-06</strain>
    </source>
</reference>